<dbReference type="InterPro" id="IPR010897">
    <property type="entry name" value="Spore_II_P"/>
</dbReference>
<name>A0A2T0B0X8_9CLOT</name>
<keyword evidence="1" id="KW-1133">Transmembrane helix</keyword>
<reference evidence="2 3" key="1">
    <citation type="submission" date="2018-03" db="EMBL/GenBank/DDBJ databases">
        <title>Genome sequence of Clostridium liquoris DSM 100320.</title>
        <authorList>
            <person name="Poehlein A."/>
            <person name="Daniel R."/>
        </authorList>
    </citation>
    <scope>NUCLEOTIDE SEQUENCE [LARGE SCALE GENOMIC DNA]</scope>
    <source>
        <strain evidence="2 3">DSM 100320</strain>
    </source>
</reference>
<proteinExistence type="predicted"/>
<dbReference type="Pfam" id="PF07454">
    <property type="entry name" value="SpoIIP"/>
    <property type="match status" value="1"/>
</dbReference>
<dbReference type="OrthoDB" id="1633470at2"/>
<keyword evidence="1" id="KW-0472">Membrane</keyword>
<accession>A0A2T0B0X8</accession>
<evidence type="ECO:0000313" key="3">
    <source>
        <dbReference type="Proteomes" id="UP000239706"/>
    </source>
</evidence>
<dbReference type="NCBIfam" id="TIGR02867">
    <property type="entry name" value="spore_II_P"/>
    <property type="match status" value="1"/>
</dbReference>
<evidence type="ECO:0000256" key="1">
    <source>
        <dbReference type="SAM" id="Phobius"/>
    </source>
</evidence>
<keyword evidence="3" id="KW-1185">Reference proteome</keyword>
<gene>
    <name evidence="2" type="ORF">CLLI_24250</name>
</gene>
<dbReference type="Proteomes" id="UP000239706">
    <property type="component" value="Unassembled WGS sequence"/>
</dbReference>
<sequence length="370" mass="41807">MDFKGQEKNKINYLKKKSTQDSKSNILIFILTLCLTLFIILPFMVKANPQGEGTRENMFYVQVLNSEMSLIKATVFNEEDIAESNFSIKGSIFKLFNVDISNPIALIGKEISCISIGNQVNKAGDKSTDILFNPFKLNDKSITIDNNSGTTDLPNTTVSLYDPKLKKELNKSKPEVFIYHTHTTESYKPENNNSLDETKNVCAIGDALANELENNYGIAVIHDKTVHDAQASTQSYERSSATVDKYLKKYGDFKLIIDLHRDGVDNKNIVTTKMNGEDVAKIMFVMSRKNPHYKNNLAVVNKLLEISDKLYPNLSRGIYYYNYGTRYFNQNKSNNSILIEVGANSNNFQDAKNASKYLARIIGEYINGKK</sequence>
<feature type="transmembrane region" description="Helical" evidence="1">
    <location>
        <begin position="26"/>
        <end position="45"/>
    </location>
</feature>
<comment type="caution">
    <text evidence="2">The sequence shown here is derived from an EMBL/GenBank/DDBJ whole genome shotgun (WGS) entry which is preliminary data.</text>
</comment>
<organism evidence="2 3">
    <name type="scientific">Clostridium liquoris</name>
    <dbReference type="NCBI Taxonomy" id="1289519"/>
    <lineage>
        <taxon>Bacteria</taxon>
        <taxon>Bacillati</taxon>
        <taxon>Bacillota</taxon>
        <taxon>Clostridia</taxon>
        <taxon>Eubacteriales</taxon>
        <taxon>Clostridiaceae</taxon>
        <taxon>Clostridium</taxon>
    </lineage>
</organism>
<dbReference type="EMBL" id="PVXO01000066">
    <property type="protein sequence ID" value="PRR77255.1"/>
    <property type="molecule type" value="Genomic_DNA"/>
</dbReference>
<dbReference type="AlphaFoldDB" id="A0A2T0B0X8"/>
<keyword evidence="1" id="KW-0812">Transmembrane</keyword>
<evidence type="ECO:0000313" key="2">
    <source>
        <dbReference type="EMBL" id="PRR77255.1"/>
    </source>
</evidence>
<protein>
    <submittedName>
        <fullName evidence="2">Stage II sporulation protein P (SpoIIP)</fullName>
    </submittedName>
</protein>